<dbReference type="RefSeq" id="WP_139210872.1">
    <property type="nucleotide sequence ID" value="NZ_FOFD01000003.1"/>
</dbReference>
<accession>A0A1H9JMQ6</accession>
<proteinExistence type="predicted"/>
<dbReference type="PROSITE" id="PS51318">
    <property type="entry name" value="TAT"/>
    <property type="match status" value="1"/>
</dbReference>
<gene>
    <name evidence="2" type="ORF">SAMN04489841_2621</name>
</gene>
<dbReference type="AlphaFoldDB" id="A0A1H9JMQ6"/>
<protein>
    <submittedName>
        <fullName evidence="2">Uncharacterized protein</fullName>
    </submittedName>
</protein>
<dbReference type="Proteomes" id="UP000199114">
    <property type="component" value="Unassembled WGS sequence"/>
</dbReference>
<dbReference type="InterPro" id="IPR006311">
    <property type="entry name" value="TAT_signal"/>
</dbReference>
<feature type="compositionally biased region" description="Basic and acidic residues" evidence="1">
    <location>
        <begin position="1"/>
        <end position="10"/>
    </location>
</feature>
<name>A0A1H9JMQ6_9EURY</name>
<evidence type="ECO:0000313" key="2">
    <source>
        <dbReference type="EMBL" id="SEQ88106.1"/>
    </source>
</evidence>
<sequence>MPSNEDRRQDQGVAQESVSRRQVLGSVGAGASTIGGMSGSAFADSGKARADDNRIKQLERKRSEFQSAEAVEKIARSRARPLVTELVERGLIQTDQPGSVIPTEPVPMERYVETDEGVVVTAEVTEEGDSARVQFKTEIEGTQLLVAVLPHQDRQYAVIGEGKDSVIADQDRSGDFTTQSCVVGSVCYWRPGFNTAERELHCCYGSQGEPSSCYWGSWGRGGCHPSSDGPCCEFCDWC</sequence>
<keyword evidence="3" id="KW-1185">Reference proteome</keyword>
<reference evidence="3" key="1">
    <citation type="submission" date="2016-10" db="EMBL/GenBank/DDBJ databases">
        <authorList>
            <person name="Varghese N."/>
            <person name="Submissions S."/>
        </authorList>
    </citation>
    <scope>NUCLEOTIDE SEQUENCE [LARGE SCALE GENOMIC DNA]</scope>
    <source>
        <strain evidence="3">DSM 25055</strain>
    </source>
</reference>
<dbReference type="EMBL" id="FOFD01000003">
    <property type="protein sequence ID" value="SEQ88106.1"/>
    <property type="molecule type" value="Genomic_DNA"/>
</dbReference>
<evidence type="ECO:0000313" key="3">
    <source>
        <dbReference type="Proteomes" id="UP000199114"/>
    </source>
</evidence>
<organism evidence="2 3">
    <name type="scientific">Natrinema salaciae</name>
    <dbReference type="NCBI Taxonomy" id="1186196"/>
    <lineage>
        <taxon>Archaea</taxon>
        <taxon>Methanobacteriati</taxon>
        <taxon>Methanobacteriota</taxon>
        <taxon>Stenosarchaea group</taxon>
        <taxon>Halobacteria</taxon>
        <taxon>Halobacteriales</taxon>
        <taxon>Natrialbaceae</taxon>
        <taxon>Natrinema</taxon>
    </lineage>
</organism>
<feature type="region of interest" description="Disordered" evidence="1">
    <location>
        <begin position="1"/>
        <end position="50"/>
    </location>
</feature>
<evidence type="ECO:0000256" key="1">
    <source>
        <dbReference type="SAM" id="MobiDB-lite"/>
    </source>
</evidence>